<dbReference type="AlphaFoldDB" id="A0AAP6BJC2"/>
<dbReference type="Proteomes" id="UP001272987">
    <property type="component" value="Unassembled WGS sequence"/>
</dbReference>
<dbReference type="Proteomes" id="UP001282288">
    <property type="component" value="Unassembled WGS sequence"/>
</dbReference>
<protein>
    <submittedName>
        <fullName evidence="2">DUF397 domain-containing protein</fullName>
    </submittedName>
</protein>
<name>A0AAP6BJC2_9ACTN</name>
<dbReference type="GeneID" id="69805146"/>
<evidence type="ECO:0000313" key="4">
    <source>
        <dbReference type="Proteomes" id="UP001272987"/>
    </source>
</evidence>
<comment type="caution">
    <text evidence="2">The sequence shown here is derived from an EMBL/GenBank/DDBJ whole genome shotgun (WGS) entry which is preliminary data.</text>
</comment>
<organism evidence="2 5">
    <name type="scientific">Streptomyces acidiscabies</name>
    <dbReference type="NCBI Taxonomy" id="42234"/>
    <lineage>
        <taxon>Bacteria</taxon>
        <taxon>Bacillati</taxon>
        <taxon>Actinomycetota</taxon>
        <taxon>Actinomycetes</taxon>
        <taxon>Kitasatosporales</taxon>
        <taxon>Streptomycetaceae</taxon>
        <taxon>Streptomyces</taxon>
    </lineage>
</organism>
<proteinExistence type="predicted"/>
<sequence length="97" mass="10634">MWPDPGLGADREYRDVAGGWEETAVVEESGPVVWWKSSYSNQEGGGCCEVARLPVCVRVRDSKAPERAMLGFSFPAWRAAVAYWGERTAAGGAHEQM</sequence>
<dbReference type="InterPro" id="IPR007278">
    <property type="entry name" value="DUF397"/>
</dbReference>
<evidence type="ECO:0000313" key="5">
    <source>
        <dbReference type="Proteomes" id="UP001282288"/>
    </source>
</evidence>
<reference evidence="2 4" key="1">
    <citation type="journal article" date="2023" name="Microb. Genom.">
        <title>Mesoterricola silvestris gen. nov., sp. nov., Mesoterricola sediminis sp. nov., Geothrix oryzae sp. nov., Geothrix edaphica sp. nov., Geothrix rubra sp. nov., and Geothrix limicola sp. nov., six novel members of Acidobacteriota isolated from soils.</title>
        <authorList>
            <person name="Weisberg A.J."/>
            <person name="Pearce E."/>
            <person name="Kramer C.G."/>
            <person name="Chang J.H."/>
            <person name="Clarke C.R."/>
        </authorList>
    </citation>
    <scope>NUCLEOTIDE SEQUENCE</scope>
    <source>
        <strain evidence="3 4">NB05-1H</strain>
        <strain evidence="2">NRRL_B-16521</strain>
    </source>
</reference>
<dbReference type="Pfam" id="PF04149">
    <property type="entry name" value="DUF397"/>
    <property type="match status" value="1"/>
</dbReference>
<evidence type="ECO:0000259" key="1">
    <source>
        <dbReference type="Pfam" id="PF04149"/>
    </source>
</evidence>
<feature type="domain" description="DUF397" evidence="1">
    <location>
        <begin position="33"/>
        <end position="81"/>
    </location>
</feature>
<dbReference type="EMBL" id="JARAWC010000046">
    <property type="protein sequence ID" value="MDX2965776.1"/>
    <property type="molecule type" value="Genomic_DNA"/>
</dbReference>
<evidence type="ECO:0000313" key="2">
    <source>
        <dbReference type="EMBL" id="MDX2965776.1"/>
    </source>
</evidence>
<keyword evidence="4" id="KW-1185">Reference proteome</keyword>
<dbReference type="RefSeq" id="WP_078480964.1">
    <property type="nucleotide sequence ID" value="NZ_BCMK01000126.1"/>
</dbReference>
<dbReference type="EMBL" id="JARAWP010000044">
    <property type="protein sequence ID" value="MDX3025262.1"/>
    <property type="molecule type" value="Genomic_DNA"/>
</dbReference>
<gene>
    <name evidence="2" type="ORF">PV399_39605</name>
    <name evidence="3" type="ORF">PV666_46470</name>
</gene>
<evidence type="ECO:0000313" key="3">
    <source>
        <dbReference type="EMBL" id="MDX3025262.1"/>
    </source>
</evidence>
<accession>A0AAP6BJC2</accession>